<dbReference type="InterPro" id="IPR051043">
    <property type="entry name" value="Sulfatase_Mod_Factor_Kinase"/>
</dbReference>
<evidence type="ECO:0000256" key="1">
    <source>
        <dbReference type="SAM" id="MobiDB-lite"/>
    </source>
</evidence>
<dbReference type="InterPro" id="IPR042095">
    <property type="entry name" value="SUMF_sf"/>
</dbReference>
<dbReference type="Gene3D" id="3.90.1580.10">
    <property type="entry name" value="paralog of FGE (formylglycine-generating enzyme)"/>
    <property type="match status" value="1"/>
</dbReference>
<dbReference type="GO" id="GO:0120147">
    <property type="term" value="F:formylglycine-generating oxidase activity"/>
    <property type="evidence" value="ECO:0007669"/>
    <property type="project" value="TreeGrafter"/>
</dbReference>
<organism evidence="3 4">
    <name type="scientific">Wenjunlia tyrosinilytica</name>
    <dbReference type="NCBI Taxonomy" id="1544741"/>
    <lineage>
        <taxon>Bacteria</taxon>
        <taxon>Bacillati</taxon>
        <taxon>Actinomycetota</taxon>
        <taxon>Actinomycetes</taxon>
        <taxon>Kitasatosporales</taxon>
        <taxon>Streptomycetaceae</taxon>
        <taxon>Wenjunlia</taxon>
    </lineage>
</organism>
<dbReference type="EMBL" id="BMMS01000009">
    <property type="protein sequence ID" value="GGO86801.1"/>
    <property type="molecule type" value="Genomic_DNA"/>
</dbReference>
<evidence type="ECO:0000313" key="4">
    <source>
        <dbReference type="Proteomes" id="UP000641932"/>
    </source>
</evidence>
<proteinExistence type="predicted"/>
<dbReference type="Pfam" id="PF03781">
    <property type="entry name" value="FGE-sulfatase"/>
    <property type="match status" value="1"/>
</dbReference>
<protein>
    <recommendedName>
        <fullName evidence="2">Sulfatase-modifying factor enzyme-like domain-containing protein</fullName>
    </recommendedName>
</protein>
<dbReference type="InterPro" id="IPR005532">
    <property type="entry name" value="SUMF_dom"/>
</dbReference>
<dbReference type="SUPFAM" id="SSF56436">
    <property type="entry name" value="C-type lectin-like"/>
    <property type="match status" value="1"/>
</dbReference>
<evidence type="ECO:0000259" key="2">
    <source>
        <dbReference type="Pfam" id="PF03781"/>
    </source>
</evidence>
<keyword evidence="4" id="KW-1185">Reference proteome</keyword>
<accession>A0A918DVZ4</accession>
<name>A0A918DVZ4_9ACTN</name>
<gene>
    <name evidence="3" type="ORF">GCM10012280_23790</name>
</gene>
<reference evidence="3" key="1">
    <citation type="journal article" date="2014" name="Int. J. Syst. Evol. Microbiol.">
        <title>Complete genome sequence of Corynebacterium casei LMG S-19264T (=DSM 44701T), isolated from a smear-ripened cheese.</title>
        <authorList>
            <consortium name="US DOE Joint Genome Institute (JGI-PGF)"/>
            <person name="Walter F."/>
            <person name="Albersmeier A."/>
            <person name="Kalinowski J."/>
            <person name="Ruckert C."/>
        </authorList>
    </citation>
    <scope>NUCLEOTIDE SEQUENCE</scope>
    <source>
        <strain evidence="3">CGMCC 4.7201</strain>
    </source>
</reference>
<dbReference type="Proteomes" id="UP000641932">
    <property type="component" value="Unassembled WGS sequence"/>
</dbReference>
<dbReference type="InterPro" id="IPR016187">
    <property type="entry name" value="CTDL_fold"/>
</dbReference>
<sequence length="307" mass="34200">MPAFSPGPHHRTSPRSPAPSVVGTHSPHDGADTVLVPGGPFVAGSSGAAEHTDDPFGTRETDNPQRIAEVTSFRIDRTAVTNERYARFLSACEHVQDRPSPFCHPDEPEGKDHIPAHWLDPRFNQPSHPVVGVDWYDAWAFSRWADGRLPSEDEWEKAARGEDARKFPWGNHWNPAMAQSVLSAFGRDALRDRLDLERLLAQTSPTWPPRPVVPADSMPQGASPYGVLNMAGNVWEFTRTNFYTRRDMRPAFKSRRSSLAHLPEAFPAIRGGTWTSPSVCLTTYYRGRELLTARSNTAGFRCVYDAA</sequence>
<dbReference type="RefSeq" id="WP_189131576.1">
    <property type="nucleotide sequence ID" value="NZ_BMMS01000009.1"/>
</dbReference>
<dbReference type="PANTHER" id="PTHR23150:SF19">
    <property type="entry name" value="FORMYLGLYCINE-GENERATING ENZYME"/>
    <property type="match status" value="1"/>
</dbReference>
<feature type="region of interest" description="Disordered" evidence="1">
    <location>
        <begin position="1"/>
        <end position="64"/>
    </location>
</feature>
<dbReference type="PANTHER" id="PTHR23150">
    <property type="entry name" value="SULFATASE MODIFYING FACTOR 1, 2"/>
    <property type="match status" value="1"/>
</dbReference>
<feature type="domain" description="Sulfatase-modifying factor enzyme-like" evidence="2">
    <location>
        <begin position="31"/>
        <end position="303"/>
    </location>
</feature>
<dbReference type="AlphaFoldDB" id="A0A918DVZ4"/>
<comment type="caution">
    <text evidence="3">The sequence shown here is derived from an EMBL/GenBank/DDBJ whole genome shotgun (WGS) entry which is preliminary data.</text>
</comment>
<reference evidence="3" key="2">
    <citation type="submission" date="2020-09" db="EMBL/GenBank/DDBJ databases">
        <authorList>
            <person name="Sun Q."/>
            <person name="Zhou Y."/>
        </authorList>
    </citation>
    <scope>NUCLEOTIDE SEQUENCE</scope>
    <source>
        <strain evidence="3">CGMCC 4.7201</strain>
    </source>
</reference>
<evidence type="ECO:0000313" key="3">
    <source>
        <dbReference type="EMBL" id="GGO86801.1"/>
    </source>
</evidence>
<feature type="compositionally biased region" description="Basic and acidic residues" evidence="1">
    <location>
        <begin position="50"/>
        <end position="63"/>
    </location>
</feature>